<feature type="transmembrane region" description="Helical" evidence="6">
    <location>
        <begin position="42"/>
        <end position="63"/>
    </location>
</feature>
<evidence type="ECO:0000256" key="6">
    <source>
        <dbReference type="SAM" id="Phobius"/>
    </source>
</evidence>
<dbReference type="EMBL" id="JAJSOW010000103">
    <property type="protein sequence ID" value="KAI9173611.1"/>
    <property type="molecule type" value="Genomic_DNA"/>
</dbReference>
<protein>
    <recommendedName>
        <fullName evidence="9">Tetraspanin</fullName>
    </recommendedName>
</protein>
<evidence type="ECO:0008006" key="9">
    <source>
        <dbReference type="Google" id="ProtNLM"/>
    </source>
</evidence>
<evidence type="ECO:0000313" key="8">
    <source>
        <dbReference type="Proteomes" id="UP001064489"/>
    </source>
</evidence>
<dbReference type="Proteomes" id="UP001064489">
    <property type="component" value="Chromosome 8"/>
</dbReference>
<dbReference type="GO" id="GO:0016020">
    <property type="term" value="C:membrane"/>
    <property type="evidence" value="ECO:0007669"/>
    <property type="project" value="UniProtKB-SubCell"/>
</dbReference>
<organism evidence="7 8">
    <name type="scientific">Acer negundo</name>
    <name type="common">Box elder</name>
    <dbReference type="NCBI Taxonomy" id="4023"/>
    <lineage>
        <taxon>Eukaryota</taxon>
        <taxon>Viridiplantae</taxon>
        <taxon>Streptophyta</taxon>
        <taxon>Embryophyta</taxon>
        <taxon>Tracheophyta</taxon>
        <taxon>Spermatophyta</taxon>
        <taxon>Magnoliopsida</taxon>
        <taxon>eudicotyledons</taxon>
        <taxon>Gunneridae</taxon>
        <taxon>Pentapetalae</taxon>
        <taxon>rosids</taxon>
        <taxon>malvids</taxon>
        <taxon>Sapindales</taxon>
        <taxon>Sapindaceae</taxon>
        <taxon>Hippocastanoideae</taxon>
        <taxon>Acereae</taxon>
        <taxon>Acer</taxon>
    </lineage>
</organism>
<dbReference type="InterPro" id="IPR044991">
    <property type="entry name" value="TET_plant"/>
</dbReference>
<evidence type="ECO:0000256" key="5">
    <source>
        <dbReference type="ARBA" id="ARBA00023136"/>
    </source>
</evidence>
<keyword evidence="4 6" id="KW-1133">Transmembrane helix</keyword>
<dbReference type="AlphaFoldDB" id="A0AAD5IPW3"/>
<dbReference type="PANTHER" id="PTHR32191">
    <property type="entry name" value="TETRASPANIN-8-RELATED"/>
    <property type="match status" value="1"/>
</dbReference>
<reference evidence="7" key="2">
    <citation type="submission" date="2023-02" db="EMBL/GenBank/DDBJ databases">
        <authorList>
            <person name="Swenson N.G."/>
            <person name="Wegrzyn J.L."/>
            <person name="Mcevoy S.L."/>
        </authorList>
    </citation>
    <scope>NUCLEOTIDE SEQUENCE</scope>
    <source>
        <strain evidence="7">91603</strain>
        <tissue evidence="7">Leaf</tissue>
    </source>
</reference>
<name>A0AAD5IPW3_ACENE</name>
<evidence type="ECO:0000256" key="1">
    <source>
        <dbReference type="ARBA" id="ARBA00004141"/>
    </source>
</evidence>
<evidence type="ECO:0000256" key="3">
    <source>
        <dbReference type="ARBA" id="ARBA00022692"/>
    </source>
</evidence>
<keyword evidence="5 6" id="KW-0472">Membrane</keyword>
<evidence type="ECO:0000256" key="2">
    <source>
        <dbReference type="ARBA" id="ARBA00006840"/>
    </source>
</evidence>
<dbReference type="GO" id="GO:0009734">
    <property type="term" value="P:auxin-activated signaling pathway"/>
    <property type="evidence" value="ECO:0007669"/>
    <property type="project" value="InterPro"/>
</dbReference>
<keyword evidence="8" id="KW-1185">Reference proteome</keyword>
<comment type="subcellular location">
    <subcellularLocation>
        <location evidence="1">Membrane</location>
        <topology evidence="1">Multi-pass membrane protein</topology>
    </subcellularLocation>
</comment>
<evidence type="ECO:0000313" key="7">
    <source>
        <dbReference type="EMBL" id="KAI9173611.1"/>
    </source>
</evidence>
<comment type="caution">
    <text evidence="7">The sequence shown here is derived from an EMBL/GenBank/DDBJ whole genome shotgun (WGS) entry which is preliminary data.</text>
</comment>
<feature type="transmembrane region" description="Helical" evidence="6">
    <location>
        <begin position="75"/>
        <end position="98"/>
    </location>
</feature>
<keyword evidence="3 6" id="KW-0812">Transmembrane</keyword>
<evidence type="ECO:0000256" key="4">
    <source>
        <dbReference type="ARBA" id="ARBA00022989"/>
    </source>
</evidence>
<gene>
    <name evidence="7" type="ORF">LWI28_003833</name>
</gene>
<dbReference type="Pfam" id="PF00335">
    <property type="entry name" value="Tetraspanin"/>
    <property type="match status" value="1"/>
</dbReference>
<feature type="transmembrane region" description="Helical" evidence="6">
    <location>
        <begin position="6"/>
        <end position="30"/>
    </location>
</feature>
<sequence length="274" mass="30415">MVKLSNLFVGFLNLCSLLLGIAAISYTVYLHVYGGSACQKSILFPLLLITGLLLITISLPGFVGSFWKLKSLLNAYLLVMLLLIVGFVIFAGFAIFIASQEDHSSGQYELKRTDSRWLGNHFVNHKNWNQIRSCLIDAKVCKKFDTMNAAYSYTKNLSPIELGCCMLPYYCVVDEYTNVTVELPEIGGAAMQGGDNDCNRWSNDIGRRCYYCNSCKAGFVKEIQKEWRFVALAGACAVVLLIIMSAVACKAKSNINPPDHHSKPNDTEAPLPRK</sequence>
<proteinExistence type="inferred from homology"/>
<accession>A0AAD5IPW3</accession>
<comment type="similarity">
    <text evidence="2">Belongs to the tetraspanin (TM4SF) family.</text>
</comment>
<feature type="transmembrane region" description="Helical" evidence="6">
    <location>
        <begin position="229"/>
        <end position="248"/>
    </location>
</feature>
<dbReference type="InterPro" id="IPR018499">
    <property type="entry name" value="Tetraspanin/Peripherin"/>
</dbReference>
<reference evidence="7" key="1">
    <citation type="journal article" date="2022" name="Plant J.">
        <title>Strategies of tolerance reflected in two North American maple genomes.</title>
        <authorList>
            <person name="McEvoy S.L."/>
            <person name="Sezen U.U."/>
            <person name="Trouern-Trend A."/>
            <person name="McMahon S.M."/>
            <person name="Schaberg P.G."/>
            <person name="Yang J."/>
            <person name="Wegrzyn J.L."/>
            <person name="Swenson N.G."/>
        </authorList>
    </citation>
    <scope>NUCLEOTIDE SEQUENCE</scope>
    <source>
        <strain evidence="7">91603</strain>
    </source>
</reference>